<comment type="caution">
    <text evidence="2">The sequence shown here is derived from an EMBL/GenBank/DDBJ whole genome shotgun (WGS) entry which is preliminary data.</text>
</comment>
<keyword evidence="1" id="KW-0472">Membrane</keyword>
<dbReference type="AlphaFoldDB" id="A0A4Z2H750"/>
<keyword evidence="1" id="KW-0812">Transmembrane</keyword>
<evidence type="ECO:0000313" key="2">
    <source>
        <dbReference type="EMBL" id="TNN60652.1"/>
    </source>
</evidence>
<sequence length="246" mass="29166">MVNIHKLQLLHHHGHVPDVHIQLDVQQHVLLSQGVGQVEEQQDRVVQVLREEKRGGCGDEYMKQVENRESRIKTSGRKNLVKSSVCRPMRPWQDELSMLMYLYMLWTWLTVALMLEEIVSISMEMEFRRLSKAEKRSPPSTRSKYLSSDWFRSLIDMRWFCVSRDSRLLVVLRVAWVWEAWSRTWRGTGIKECACPNATMTDTVPVFVFKSFYQWKMQPELEETKPPRTETMCNFREGGRKWSERG</sequence>
<evidence type="ECO:0000256" key="1">
    <source>
        <dbReference type="SAM" id="Phobius"/>
    </source>
</evidence>
<dbReference type="EMBL" id="SRLO01000330">
    <property type="protein sequence ID" value="TNN60652.1"/>
    <property type="molecule type" value="Genomic_DNA"/>
</dbReference>
<evidence type="ECO:0000313" key="3">
    <source>
        <dbReference type="Proteomes" id="UP000314294"/>
    </source>
</evidence>
<reference evidence="2 3" key="1">
    <citation type="submission" date="2019-03" db="EMBL/GenBank/DDBJ databases">
        <title>First draft genome of Liparis tanakae, snailfish: a comprehensive survey of snailfish specific genes.</title>
        <authorList>
            <person name="Kim W."/>
            <person name="Song I."/>
            <person name="Jeong J.-H."/>
            <person name="Kim D."/>
            <person name="Kim S."/>
            <person name="Ryu S."/>
            <person name="Song J.Y."/>
            <person name="Lee S.K."/>
        </authorList>
    </citation>
    <scope>NUCLEOTIDE SEQUENCE [LARGE SCALE GENOMIC DNA]</scope>
    <source>
        <tissue evidence="2">Muscle</tissue>
    </source>
</reference>
<proteinExistence type="predicted"/>
<protein>
    <submittedName>
        <fullName evidence="2">Uncharacterized protein</fullName>
    </submittedName>
</protein>
<accession>A0A4Z2H750</accession>
<keyword evidence="1" id="KW-1133">Transmembrane helix</keyword>
<feature type="transmembrane region" description="Helical" evidence="1">
    <location>
        <begin position="98"/>
        <end position="119"/>
    </location>
</feature>
<name>A0A4Z2H750_9TELE</name>
<gene>
    <name evidence="2" type="ORF">EYF80_029125</name>
</gene>
<keyword evidence="3" id="KW-1185">Reference proteome</keyword>
<organism evidence="2 3">
    <name type="scientific">Liparis tanakae</name>
    <name type="common">Tanaka's snailfish</name>
    <dbReference type="NCBI Taxonomy" id="230148"/>
    <lineage>
        <taxon>Eukaryota</taxon>
        <taxon>Metazoa</taxon>
        <taxon>Chordata</taxon>
        <taxon>Craniata</taxon>
        <taxon>Vertebrata</taxon>
        <taxon>Euteleostomi</taxon>
        <taxon>Actinopterygii</taxon>
        <taxon>Neopterygii</taxon>
        <taxon>Teleostei</taxon>
        <taxon>Neoteleostei</taxon>
        <taxon>Acanthomorphata</taxon>
        <taxon>Eupercaria</taxon>
        <taxon>Perciformes</taxon>
        <taxon>Cottioidei</taxon>
        <taxon>Cottales</taxon>
        <taxon>Liparidae</taxon>
        <taxon>Liparis</taxon>
    </lineage>
</organism>
<dbReference type="Proteomes" id="UP000314294">
    <property type="component" value="Unassembled WGS sequence"/>
</dbReference>